<sequence length="264" mass="29122">MLCYLRGPWRWPLPALSLRAQRPALPWWAVAAGPSAAAGGWYEALAASAPVRAAEGALLGAHAALGLPWWGSIVLAAAGLRGSVTLPLAIYQHRVLAKVENLQPEIKNIAKSLNQEVAVCARQLGWSKRVTRLTYLKNMRRLVSELYVRDNCHPFKATVLIWIQLPMWIFMSIALRNLSTGATHSEDFCSTKTWNVPFSDVHHVLCPCCVSTDDSNCCNCTFINCSLLVLLQPHGPCTELAATFSTISPTLPNTINQVRFRYSL</sequence>
<evidence type="ECO:0000256" key="1">
    <source>
        <dbReference type="ARBA" id="ARBA00004141"/>
    </source>
</evidence>
<keyword evidence="3" id="KW-1133">Transmembrane helix</keyword>
<keyword evidence="4" id="KW-0472">Membrane</keyword>
<dbReference type="GO" id="GO:0005743">
    <property type="term" value="C:mitochondrial inner membrane"/>
    <property type="evidence" value="ECO:0007669"/>
    <property type="project" value="TreeGrafter"/>
</dbReference>
<name>A0AAX6NVU9_HETGA</name>
<dbReference type="RefSeq" id="XP_004838075.1">
    <property type="nucleotide sequence ID" value="XM_004838018.3"/>
</dbReference>
<comment type="subcellular location">
    <subcellularLocation>
        <location evidence="1">Membrane</location>
        <topology evidence="1">Multi-pass membrane protein</topology>
    </subcellularLocation>
</comment>
<proteinExistence type="predicted"/>
<dbReference type="GeneID" id="101726570"/>
<dbReference type="AlphaFoldDB" id="A0AAX6NVU9"/>
<dbReference type="PANTHER" id="PTHR12428:SF65">
    <property type="entry name" value="CYTOCHROME C OXIDASE ASSEMBLY PROTEIN COX18, MITOCHONDRIAL"/>
    <property type="match status" value="1"/>
</dbReference>
<dbReference type="GO" id="GO:0032977">
    <property type="term" value="F:membrane insertase activity"/>
    <property type="evidence" value="ECO:0007669"/>
    <property type="project" value="InterPro"/>
</dbReference>
<evidence type="ECO:0000313" key="6">
    <source>
        <dbReference type="RefSeq" id="XP_004838075.1"/>
    </source>
</evidence>
<evidence type="ECO:0000256" key="3">
    <source>
        <dbReference type="ARBA" id="ARBA00022989"/>
    </source>
</evidence>
<accession>A0AAX6NVU9</accession>
<keyword evidence="2" id="KW-0812">Transmembrane</keyword>
<evidence type="ECO:0000313" key="5">
    <source>
        <dbReference type="Proteomes" id="UP000694906"/>
    </source>
</evidence>
<keyword evidence="5" id="KW-1185">Reference proteome</keyword>
<organism evidence="5 6">
    <name type="scientific">Heterocephalus glaber</name>
    <name type="common">Naked mole rat</name>
    <dbReference type="NCBI Taxonomy" id="10181"/>
    <lineage>
        <taxon>Eukaryota</taxon>
        <taxon>Metazoa</taxon>
        <taxon>Chordata</taxon>
        <taxon>Craniata</taxon>
        <taxon>Vertebrata</taxon>
        <taxon>Euteleostomi</taxon>
        <taxon>Mammalia</taxon>
        <taxon>Eutheria</taxon>
        <taxon>Euarchontoglires</taxon>
        <taxon>Glires</taxon>
        <taxon>Rodentia</taxon>
        <taxon>Hystricomorpha</taxon>
        <taxon>Bathyergidae</taxon>
        <taxon>Heterocephalus</taxon>
    </lineage>
</organism>
<reference evidence="6" key="1">
    <citation type="submission" date="2025-08" db="UniProtKB">
        <authorList>
            <consortium name="RefSeq"/>
        </authorList>
    </citation>
    <scope>IDENTIFICATION</scope>
</reference>
<dbReference type="Proteomes" id="UP000694906">
    <property type="component" value="Unplaced"/>
</dbReference>
<gene>
    <name evidence="6" type="primary">LOC101726570</name>
</gene>
<protein>
    <submittedName>
        <fullName evidence="6">Mitochondrial inner membrane protein COX18 isoform X1</fullName>
    </submittedName>
</protein>
<dbReference type="PANTHER" id="PTHR12428">
    <property type="entry name" value="OXA1"/>
    <property type="match status" value="1"/>
</dbReference>
<dbReference type="GO" id="GO:0032979">
    <property type="term" value="P:protein insertion into mitochondrial inner membrane from matrix"/>
    <property type="evidence" value="ECO:0007669"/>
    <property type="project" value="TreeGrafter"/>
</dbReference>
<dbReference type="GO" id="GO:0033617">
    <property type="term" value="P:mitochondrial respiratory chain complex IV assembly"/>
    <property type="evidence" value="ECO:0007669"/>
    <property type="project" value="TreeGrafter"/>
</dbReference>
<evidence type="ECO:0000256" key="4">
    <source>
        <dbReference type="ARBA" id="ARBA00023136"/>
    </source>
</evidence>
<evidence type="ECO:0000256" key="2">
    <source>
        <dbReference type="ARBA" id="ARBA00022692"/>
    </source>
</evidence>
<dbReference type="InterPro" id="IPR001708">
    <property type="entry name" value="YidC/ALB3/OXA1/COX18"/>
</dbReference>